<reference evidence="3 4" key="1">
    <citation type="submission" date="2017-06" db="EMBL/GenBank/DDBJ databases">
        <title>Complete Genome Sequence of the Soil Carbazole-Degrading Bacterium Nocardioides aromaticivorans IC177.</title>
        <authorList>
            <person name="Vejarano F."/>
            <person name="Suzuki-Minakuchi C."/>
            <person name="Ohtsubo Y."/>
            <person name="Tsuda M."/>
            <person name="Okada K."/>
            <person name="Nojiri H."/>
        </authorList>
    </citation>
    <scope>NUCLEOTIDE SEQUENCE [LARGE SCALE GENOMIC DNA]</scope>
    <source>
        <strain evidence="3 4">IC177</strain>
    </source>
</reference>
<evidence type="ECO:0008006" key="5">
    <source>
        <dbReference type="Google" id="ProtNLM"/>
    </source>
</evidence>
<feature type="transmembrane region" description="Helical" evidence="2">
    <location>
        <begin position="30"/>
        <end position="48"/>
    </location>
</feature>
<evidence type="ECO:0000256" key="2">
    <source>
        <dbReference type="SAM" id="Phobius"/>
    </source>
</evidence>
<feature type="region of interest" description="Disordered" evidence="1">
    <location>
        <begin position="1"/>
        <end position="24"/>
    </location>
</feature>
<protein>
    <recommendedName>
        <fullName evidence="5">DUF3017 domain-containing protein</fullName>
    </recommendedName>
</protein>
<evidence type="ECO:0000313" key="4">
    <source>
        <dbReference type="Proteomes" id="UP000662818"/>
    </source>
</evidence>
<gene>
    <name evidence="3" type="ORF">CFH99_19045</name>
</gene>
<feature type="transmembrane region" description="Helical" evidence="2">
    <location>
        <begin position="54"/>
        <end position="72"/>
    </location>
</feature>
<evidence type="ECO:0000313" key="3">
    <source>
        <dbReference type="EMBL" id="QSR27724.1"/>
    </source>
</evidence>
<proteinExistence type="predicted"/>
<dbReference type="Proteomes" id="UP000662818">
    <property type="component" value="Chromosome"/>
</dbReference>
<organism evidence="3 4">
    <name type="scientific">Nocardioides aromaticivorans</name>
    <dbReference type="NCBI Taxonomy" id="200618"/>
    <lineage>
        <taxon>Bacteria</taxon>
        <taxon>Bacillati</taxon>
        <taxon>Actinomycetota</taxon>
        <taxon>Actinomycetes</taxon>
        <taxon>Propionibacteriales</taxon>
        <taxon>Nocardioidaceae</taxon>
        <taxon>Nocardioides</taxon>
    </lineage>
</organism>
<dbReference type="EMBL" id="CP022295">
    <property type="protein sequence ID" value="QSR27724.1"/>
    <property type="molecule type" value="Genomic_DNA"/>
</dbReference>
<keyword evidence="4" id="KW-1185">Reference proteome</keyword>
<keyword evidence="2" id="KW-0812">Transmembrane</keyword>
<evidence type="ECO:0000256" key="1">
    <source>
        <dbReference type="SAM" id="MobiDB-lite"/>
    </source>
</evidence>
<feature type="transmembrane region" description="Helical" evidence="2">
    <location>
        <begin position="84"/>
        <end position="106"/>
    </location>
</feature>
<dbReference type="Pfam" id="PF11222">
    <property type="entry name" value="DUF3017"/>
    <property type="match status" value="1"/>
</dbReference>
<accession>A0ABX7PNX6</accession>
<sequence length="111" mass="11680">MNGKGSALNEEPQVAEEEGPRRYPSTIGGGFYIVVLLLTIGGVVVAAVSDWRTGVRMIAGALAFAAVLRLVLRDRDAGMLAVRHRALDVGILVVIAVTLFVLAASIPDQPV</sequence>
<keyword evidence="2" id="KW-0472">Membrane</keyword>
<name>A0ABX7PNX6_9ACTN</name>
<dbReference type="InterPro" id="IPR021385">
    <property type="entry name" value="DUF3017"/>
</dbReference>
<keyword evidence="2" id="KW-1133">Transmembrane helix</keyword>